<keyword evidence="12" id="KW-0067">ATP-binding</keyword>
<dbReference type="Pfam" id="PF03142">
    <property type="entry name" value="Chitin_synth_2"/>
    <property type="match status" value="1"/>
</dbReference>
<dbReference type="Pfam" id="PF08766">
    <property type="entry name" value="DEK_C"/>
    <property type="match status" value="1"/>
</dbReference>
<proteinExistence type="inferred from homology"/>
<dbReference type="SMART" id="SM01117">
    <property type="entry name" value="Cyt-b5"/>
    <property type="match status" value="1"/>
</dbReference>
<accession>A0A4P9XFS8</accession>
<reference evidence="17" key="1">
    <citation type="journal article" date="2018" name="Nat. Microbiol.">
        <title>Leveraging single-cell genomics to expand the fungal tree of life.</title>
        <authorList>
            <person name="Ahrendt S.R."/>
            <person name="Quandt C.A."/>
            <person name="Ciobanu D."/>
            <person name="Clum A."/>
            <person name="Salamov A."/>
            <person name="Andreopoulos B."/>
            <person name="Cheng J.F."/>
            <person name="Woyke T."/>
            <person name="Pelin A."/>
            <person name="Henrissat B."/>
            <person name="Reynolds N.K."/>
            <person name="Benny G.L."/>
            <person name="Smith M.E."/>
            <person name="James T.Y."/>
            <person name="Grigoriev I.V."/>
        </authorList>
    </citation>
    <scope>NUCLEOTIDE SEQUENCE [LARGE SCALE GENOMIC DNA]</scope>
    <source>
        <strain evidence="17">ATCC 52028</strain>
    </source>
</reference>
<evidence type="ECO:0000256" key="7">
    <source>
        <dbReference type="ARBA" id="ARBA00022989"/>
    </source>
</evidence>
<dbReference type="Pfam" id="PF00063">
    <property type="entry name" value="Myosin_head"/>
    <property type="match status" value="1"/>
</dbReference>
<dbReference type="SUPFAM" id="SSF109715">
    <property type="entry name" value="DEK C-terminal domain"/>
    <property type="match status" value="1"/>
</dbReference>
<keyword evidence="7 13" id="KW-1133">Transmembrane helix</keyword>
<dbReference type="Gene3D" id="1.20.120.720">
    <property type="entry name" value="Myosin VI head, motor domain, U50 subdomain"/>
    <property type="match status" value="1"/>
</dbReference>
<evidence type="ECO:0000256" key="11">
    <source>
        <dbReference type="ARBA" id="ARBA00023180"/>
    </source>
</evidence>
<dbReference type="GO" id="GO:0005524">
    <property type="term" value="F:ATP binding"/>
    <property type="evidence" value="ECO:0007669"/>
    <property type="project" value="UniProtKB-UniRule"/>
</dbReference>
<dbReference type="GO" id="GO:0005886">
    <property type="term" value="C:plasma membrane"/>
    <property type="evidence" value="ECO:0007669"/>
    <property type="project" value="UniProtKB-SubCell"/>
</dbReference>
<evidence type="ECO:0000256" key="2">
    <source>
        <dbReference type="ARBA" id="ARBA00012543"/>
    </source>
</evidence>
<dbReference type="GO" id="GO:0031505">
    <property type="term" value="P:fungal-type cell wall organization"/>
    <property type="evidence" value="ECO:0007669"/>
    <property type="project" value="TreeGrafter"/>
</dbReference>
<dbReference type="InterPro" id="IPR001199">
    <property type="entry name" value="Cyt_B5-like_heme/steroid-bd"/>
</dbReference>
<comment type="similarity">
    <text evidence="12">Belongs to the TRAFAC class myosin-kinesin ATPase superfamily. Myosin family.</text>
</comment>
<dbReference type="Proteomes" id="UP000274922">
    <property type="component" value="Unassembled WGS sequence"/>
</dbReference>
<evidence type="ECO:0000256" key="6">
    <source>
        <dbReference type="ARBA" id="ARBA00022692"/>
    </source>
</evidence>
<sequence>MFSGYAGSGKSETRKLFVQQLCGLSRGHKKKSKILSGVNKLETLLEAFGNAATIDSPNASRYGRYMEYQYNDHGKMVGTKILDYLFEKSRVVELPNDERNFNIFYYLLAGADASEKSQWKLQEPRHFHYLQGSKASKIELTDAEAMAQLRDHMKSCGIGRKQQAAIFQLVAAILHLGNIHFMANAGAHANEACKVKNPDDLVFVAELLGVSPENLEYALTYQTKLVERELCTVFLDADDAVAQRDSLAKTLHALVFQWVIEHLNQRFCQDECATFIGVVDFPGFQSHQHNRFESFLWNFAAEQMESQRRGRLLRELPEDALYEGIGRGQQLPYEIKAELEGPVATLDLIRRGDNAIINLLDSQSFRAESTATAATTARNGLKPNASRDAQLQERLMAALSRHPRFSTPMKANAKTFGIVHFGGPVHYDTDGFTAKNTDILSPDFVSIFRGNGNDIRPSDNPFARALFSEKIISTQKDPRAGGIVAAAQTNKRPVRQPSMSLQRRQSMKRRVGEKPTVAYNFAHAVTEMCETLQETVAWYVVCLKPNERLRDTQFDVAFVAQQLTAYAVPTLVDTLRVTGDYAMSTLIGDFAQAYAPLLSGEGAVATVRTADPAAKQVQDLVAYFHLTQAATDDPAAPAPMVAMGANKIFLREPAWQLLDRHATYVTQLGAQHGGDQGAGYDPAGAMASARAVLAAQNAPGYPDDDEMTPAPRASKGRRRWVCCTWFLTWWVPDPCLTSCGGMRRKDVRMAWREKLALCMLILIACGCLLFFIVGLGRIICPKKQVLSSFEVASKNDPKNPYAYMYGRYYDIKELASAHESLYNVQSYEISSWFGKDVSPLFYKQNMFQNYCPGIASPPADWDNILNRPTPNRVNFAHNQTTLDGDYLLFVEYMRRFIKGRVVWQRKYIKSNGNGDKKLLILFDNVYDVSTYFNAANNFLDPNGDAYVMQLFQHFAGEDGTKYWNQFIKPNAPNEGKDILRCMNEMFYIGQVDARDNAVCKFSNYILLATSIVIVLVIGVKFLAALQFGSRREPEEHDKFIIIQVPCYTEGPDSLTRSLESLALLRYDDKRKLLFIICDGMIIGSGNDRPTPRIVLDILGVDPDYDPKPCSFQSLGEGDQQHNMAKVYSGLFEVQGHSVPYLVVVKVGKPSERSRPGNRGKRDSQMVLMRFLNRVHFNNAMNPLELEIYHHMKNVIGVNPSFYEYILMVDADTQVTPDSLNRLVSTMIHDSKIMGLCGETMLSNEKDTWVSMVQVFEYYISQNCAKAFESLFSTVTCLPGCFSIYRVRTPTKNVPLLISNAIIDDYGVNVVDTLHLKNLLHLGEDRYLTTLLLKHFPNYKTKFTPDACCHTYAPDQWAVLVSQRRRWINSTVHNLLELVWLPQLCGFCCFSMRFVVLLDLTSTMVQPASIAYIGYLIYAIASDTSVFPLISVVMLALIYGLQAILFILKRQWAQIGWMFIYILALPVTGLYLPLYAFWHFDDFSWGNTRVVVGEDGKKKAYAPDLKPFDPSEIPLRKWADNAAPSAQMQNMSLGMGMGMDQFDTNFMSSPGFVVPGVTPMGMGMGMVPQSPQQPAMAMTPGAGGVPTDDQLLAEVRRILATANLVTLTKKGVRDQLSQLFGCDLNTRKASINRMVDGVLSGEL</sequence>
<evidence type="ECO:0000256" key="1">
    <source>
        <dbReference type="ARBA" id="ARBA00004651"/>
    </source>
</evidence>
<keyword evidence="3" id="KW-1003">Cell membrane</keyword>
<keyword evidence="4" id="KW-0328">Glycosyltransferase</keyword>
<feature type="transmembrane region" description="Helical" evidence="13">
    <location>
        <begin position="1454"/>
        <end position="1477"/>
    </location>
</feature>
<evidence type="ECO:0000259" key="14">
    <source>
        <dbReference type="PROSITE" id="PS51456"/>
    </source>
</evidence>
<dbReference type="InterPro" id="IPR004835">
    <property type="entry name" value="Chitin_synth"/>
</dbReference>
<evidence type="ECO:0000256" key="4">
    <source>
        <dbReference type="ARBA" id="ARBA00022676"/>
    </source>
</evidence>
<gene>
    <name evidence="16" type="ORF">CXG81DRAFT_8850</name>
</gene>
<dbReference type="EMBL" id="ML014115">
    <property type="protein sequence ID" value="RKP04020.1"/>
    <property type="molecule type" value="Genomic_DNA"/>
</dbReference>
<feature type="region of interest" description="Actin-binding" evidence="12">
    <location>
        <begin position="525"/>
        <end position="547"/>
    </location>
</feature>
<dbReference type="InterPro" id="IPR014876">
    <property type="entry name" value="DEK_C"/>
</dbReference>
<dbReference type="GO" id="GO:0003779">
    <property type="term" value="F:actin binding"/>
    <property type="evidence" value="ECO:0007669"/>
    <property type="project" value="UniProtKB-KW"/>
</dbReference>
<feature type="transmembrane region" description="Helical" evidence="13">
    <location>
        <begin position="1004"/>
        <end position="1023"/>
    </location>
</feature>
<dbReference type="STRING" id="1555241.A0A4P9XFS8"/>
<dbReference type="PROSITE" id="PS51998">
    <property type="entry name" value="DEK_C"/>
    <property type="match status" value="1"/>
</dbReference>
<evidence type="ECO:0000256" key="5">
    <source>
        <dbReference type="ARBA" id="ARBA00022679"/>
    </source>
</evidence>
<dbReference type="PANTHER" id="PTHR22914">
    <property type="entry name" value="CHITIN SYNTHASE"/>
    <property type="match status" value="1"/>
</dbReference>
<dbReference type="Gene3D" id="3.90.550.10">
    <property type="entry name" value="Spore Coat Polysaccharide Biosynthesis Protein SpsA, Chain A"/>
    <property type="match status" value="1"/>
</dbReference>
<dbReference type="Gene3D" id="1.10.10.820">
    <property type="match status" value="1"/>
</dbReference>
<dbReference type="GO" id="GO:0004100">
    <property type="term" value="F:chitin synthase activity"/>
    <property type="evidence" value="ECO:0007669"/>
    <property type="project" value="UniProtKB-EC"/>
</dbReference>
<feature type="transmembrane region" description="Helical" evidence="13">
    <location>
        <begin position="1393"/>
        <end position="1419"/>
    </location>
</feature>
<evidence type="ECO:0000259" key="15">
    <source>
        <dbReference type="PROSITE" id="PS51998"/>
    </source>
</evidence>
<feature type="transmembrane region" description="Helical" evidence="13">
    <location>
        <begin position="1425"/>
        <end position="1447"/>
    </location>
</feature>
<dbReference type="InterPro" id="IPR036961">
    <property type="entry name" value="Kinesin_motor_dom_sf"/>
</dbReference>
<dbReference type="SUPFAM" id="SSF53448">
    <property type="entry name" value="Nucleotide-diphospho-sugar transferases"/>
    <property type="match status" value="1"/>
</dbReference>
<feature type="transmembrane region" description="Helical" evidence="13">
    <location>
        <begin position="755"/>
        <end position="779"/>
    </location>
</feature>
<dbReference type="Gene3D" id="3.40.850.10">
    <property type="entry name" value="Kinesin motor domain"/>
    <property type="match status" value="1"/>
</dbReference>
<evidence type="ECO:0000256" key="10">
    <source>
        <dbReference type="ARBA" id="ARBA00023175"/>
    </source>
</evidence>
<dbReference type="InterPro" id="IPR027417">
    <property type="entry name" value="P-loop_NTPase"/>
</dbReference>
<dbReference type="PRINTS" id="PR00193">
    <property type="entry name" value="MYOSINHEAVY"/>
</dbReference>
<dbReference type="GO" id="GO:0006031">
    <property type="term" value="P:chitin biosynthetic process"/>
    <property type="evidence" value="ECO:0007669"/>
    <property type="project" value="TreeGrafter"/>
</dbReference>
<dbReference type="EC" id="2.4.1.16" evidence="2"/>
<keyword evidence="11" id="KW-0325">Glycoprotein</keyword>
<dbReference type="PROSITE" id="PS51456">
    <property type="entry name" value="MYOSIN_MOTOR"/>
    <property type="match status" value="1"/>
</dbReference>
<dbReference type="InterPro" id="IPR001609">
    <property type="entry name" value="Myosin_head_motor_dom-like"/>
</dbReference>
<feature type="domain" description="Myosin motor" evidence="14">
    <location>
        <begin position="1"/>
        <end position="565"/>
    </location>
</feature>
<dbReference type="GO" id="GO:0030428">
    <property type="term" value="C:cell septum"/>
    <property type="evidence" value="ECO:0007669"/>
    <property type="project" value="TreeGrafter"/>
</dbReference>
<comment type="subcellular location">
    <subcellularLocation>
        <location evidence="1">Cell membrane</location>
        <topology evidence="1">Multi-pass membrane protein</topology>
    </subcellularLocation>
</comment>
<keyword evidence="12" id="KW-0009">Actin-binding</keyword>
<evidence type="ECO:0000313" key="17">
    <source>
        <dbReference type="Proteomes" id="UP000274922"/>
    </source>
</evidence>
<evidence type="ECO:0000256" key="13">
    <source>
        <dbReference type="SAM" id="Phobius"/>
    </source>
</evidence>
<feature type="domain" description="DEK-C" evidence="15">
    <location>
        <begin position="1584"/>
        <end position="1639"/>
    </location>
</feature>
<organism evidence="16 17">
    <name type="scientific">Caulochytrium protostelioides</name>
    <dbReference type="NCBI Taxonomy" id="1555241"/>
    <lineage>
        <taxon>Eukaryota</taxon>
        <taxon>Fungi</taxon>
        <taxon>Fungi incertae sedis</taxon>
        <taxon>Chytridiomycota</taxon>
        <taxon>Chytridiomycota incertae sedis</taxon>
        <taxon>Chytridiomycetes</taxon>
        <taxon>Caulochytriales</taxon>
        <taxon>Caulochytriaceae</taxon>
        <taxon>Caulochytrium</taxon>
    </lineage>
</organism>
<dbReference type="OrthoDB" id="370884at2759"/>
<protein>
    <recommendedName>
        <fullName evidence="2">chitin synthase</fullName>
        <ecNumber evidence="2">2.4.1.16</ecNumber>
    </recommendedName>
</protein>
<dbReference type="SUPFAM" id="SSF52540">
    <property type="entry name" value="P-loop containing nucleoside triphosphate hydrolases"/>
    <property type="match status" value="1"/>
</dbReference>
<dbReference type="Gene3D" id="1.20.58.530">
    <property type="match status" value="1"/>
</dbReference>
<evidence type="ECO:0000313" key="16">
    <source>
        <dbReference type="EMBL" id="RKP04020.1"/>
    </source>
</evidence>
<evidence type="ECO:0000256" key="9">
    <source>
        <dbReference type="ARBA" id="ARBA00023136"/>
    </source>
</evidence>
<evidence type="ECO:0000256" key="12">
    <source>
        <dbReference type="PROSITE-ProRule" id="PRU00782"/>
    </source>
</evidence>
<dbReference type="PANTHER" id="PTHR22914:SF13">
    <property type="entry name" value="CHITIN SYNTHASE"/>
    <property type="match status" value="1"/>
</dbReference>
<feature type="binding site" evidence="12">
    <location>
        <begin position="4"/>
        <end position="11"/>
    </location>
    <ligand>
        <name>ATP</name>
        <dbReference type="ChEBI" id="CHEBI:30616"/>
    </ligand>
</feature>
<evidence type="ECO:0000256" key="3">
    <source>
        <dbReference type="ARBA" id="ARBA00022475"/>
    </source>
</evidence>
<keyword evidence="8 12" id="KW-0518">Myosin</keyword>
<dbReference type="SMART" id="SM00242">
    <property type="entry name" value="MYSc"/>
    <property type="match status" value="1"/>
</dbReference>
<keyword evidence="6 13" id="KW-0812">Transmembrane</keyword>
<dbReference type="GO" id="GO:0016459">
    <property type="term" value="C:myosin complex"/>
    <property type="evidence" value="ECO:0007669"/>
    <property type="project" value="UniProtKB-KW"/>
</dbReference>
<keyword evidence="9 13" id="KW-0472">Membrane</keyword>
<keyword evidence="17" id="KW-1185">Reference proteome</keyword>
<dbReference type="InterPro" id="IPR029044">
    <property type="entry name" value="Nucleotide-diphossugar_trans"/>
</dbReference>
<dbReference type="GO" id="GO:0003774">
    <property type="term" value="F:cytoskeletal motor activity"/>
    <property type="evidence" value="ECO:0007669"/>
    <property type="project" value="UniProtKB-UniRule"/>
</dbReference>
<keyword evidence="5" id="KW-0808">Transferase</keyword>
<keyword evidence="12" id="KW-0547">Nucleotide-binding</keyword>
<dbReference type="Gene3D" id="1.10.10.60">
    <property type="entry name" value="Homeodomain-like"/>
    <property type="match status" value="1"/>
</dbReference>
<name>A0A4P9XFS8_9FUNG</name>
<keyword evidence="10 12" id="KW-0505">Motor protein</keyword>
<evidence type="ECO:0000256" key="8">
    <source>
        <dbReference type="ARBA" id="ARBA00023123"/>
    </source>
</evidence>